<dbReference type="EMBL" id="JACHIA010000002">
    <property type="protein sequence ID" value="MBB6069185.1"/>
    <property type="molecule type" value="Genomic_DNA"/>
</dbReference>
<evidence type="ECO:0000313" key="1">
    <source>
        <dbReference type="EMBL" id="MBB6069185.1"/>
    </source>
</evidence>
<evidence type="ECO:0000313" key="2">
    <source>
        <dbReference type="Proteomes" id="UP000582837"/>
    </source>
</evidence>
<dbReference type="AlphaFoldDB" id="A0A841GW16"/>
<reference evidence="1 2" key="1">
    <citation type="submission" date="2020-08" db="EMBL/GenBank/DDBJ databases">
        <title>Genomic Encyclopedia of Type Strains, Phase IV (KMG-IV): sequencing the most valuable type-strain genomes for metagenomic binning, comparative biology and taxonomic classification.</title>
        <authorList>
            <person name="Goeker M."/>
        </authorList>
    </citation>
    <scope>NUCLEOTIDE SEQUENCE [LARGE SCALE GENOMIC DNA]</scope>
    <source>
        <strain evidence="1 2">DSM 29007</strain>
    </source>
</reference>
<dbReference type="RefSeq" id="WP_170038101.1">
    <property type="nucleotide sequence ID" value="NZ_JABDTL010000002.1"/>
</dbReference>
<sequence length="74" mass="8255">MNFKTATDQLTDCLSHADIAVAAGVSVQSIRQARLDPSNPNFRSPPSDWKSVLAKLATERGERWTELAKELERE</sequence>
<dbReference type="Proteomes" id="UP000582837">
    <property type="component" value="Unassembled WGS sequence"/>
</dbReference>
<name>A0A841GW16_9BACT</name>
<gene>
    <name evidence="1" type="ORF">HNQ61_000800</name>
</gene>
<organism evidence="1 2">
    <name type="scientific">Longimicrobium terrae</name>
    <dbReference type="NCBI Taxonomy" id="1639882"/>
    <lineage>
        <taxon>Bacteria</taxon>
        <taxon>Pseudomonadati</taxon>
        <taxon>Gemmatimonadota</taxon>
        <taxon>Longimicrobiia</taxon>
        <taxon>Longimicrobiales</taxon>
        <taxon>Longimicrobiaceae</taxon>
        <taxon>Longimicrobium</taxon>
    </lineage>
</organism>
<keyword evidence="2" id="KW-1185">Reference proteome</keyword>
<protein>
    <submittedName>
        <fullName evidence="1">Uncharacterized protein</fullName>
    </submittedName>
</protein>
<proteinExistence type="predicted"/>
<accession>A0A841GW16</accession>
<comment type="caution">
    <text evidence="1">The sequence shown here is derived from an EMBL/GenBank/DDBJ whole genome shotgun (WGS) entry which is preliminary data.</text>
</comment>